<dbReference type="InterPro" id="IPR016174">
    <property type="entry name" value="Di-haem_cyt_TM"/>
</dbReference>
<dbReference type="Pfam" id="PF01292">
    <property type="entry name" value="Ni_hydr_CYTB"/>
    <property type="match status" value="1"/>
</dbReference>
<keyword evidence="15" id="KW-1185">Reference proteome</keyword>
<evidence type="ECO:0000256" key="1">
    <source>
        <dbReference type="ARBA" id="ARBA00004651"/>
    </source>
</evidence>
<evidence type="ECO:0000313" key="15">
    <source>
        <dbReference type="Proteomes" id="UP000789803"/>
    </source>
</evidence>
<evidence type="ECO:0000256" key="6">
    <source>
        <dbReference type="ARBA" id="ARBA00022692"/>
    </source>
</evidence>
<dbReference type="Gene3D" id="1.20.950.20">
    <property type="entry name" value="Transmembrane di-heme cytochromes, Chain C"/>
    <property type="match status" value="1"/>
</dbReference>
<evidence type="ECO:0000256" key="12">
    <source>
        <dbReference type="SAM" id="Phobius"/>
    </source>
</evidence>
<dbReference type="NCBIfam" id="TIGR02125">
    <property type="entry name" value="CytB-hydogenase"/>
    <property type="match status" value="1"/>
</dbReference>
<dbReference type="InterPro" id="IPR011577">
    <property type="entry name" value="Cyt_b561_bac/Ni-Hgenase"/>
</dbReference>
<dbReference type="InterPro" id="IPR000516">
    <property type="entry name" value="Ni-dep_Hydgase_cyt-B"/>
</dbReference>
<reference evidence="14 15" key="1">
    <citation type="submission" date="2020-11" db="EMBL/GenBank/DDBJ databases">
        <authorList>
            <person name="Peeters C."/>
        </authorList>
    </citation>
    <scope>NUCLEOTIDE SEQUENCE [LARGE SCALE GENOMIC DNA]</scope>
    <source>
        <strain evidence="14 15">LMG 7974</strain>
    </source>
</reference>
<feature type="transmembrane region" description="Helical" evidence="12">
    <location>
        <begin position="184"/>
        <end position="205"/>
    </location>
</feature>
<accession>A0ABM8Q4J5</accession>
<dbReference type="RefSeq" id="WP_229932400.1">
    <property type="nucleotide sequence ID" value="NZ_CAJHOF010000004.1"/>
</dbReference>
<feature type="domain" description="Cytochrome b561 bacterial/Ni-hydrogenase" evidence="13">
    <location>
        <begin position="13"/>
        <end position="218"/>
    </location>
</feature>
<keyword evidence="8" id="KW-0249">Electron transport</keyword>
<evidence type="ECO:0000256" key="8">
    <source>
        <dbReference type="ARBA" id="ARBA00022982"/>
    </source>
</evidence>
<protein>
    <submittedName>
        <fullName evidence="14">Quinone-reactive Ni/Fe-hydrogenase B-type cytochrome subunit</fullName>
    </submittedName>
</protein>
<organism evidence="14 15">
    <name type="scientific">Campylobacter majalis</name>
    <dbReference type="NCBI Taxonomy" id="2790656"/>
    <lineage>
        <taxon>Bacteria</taxon>
        <taxon>Pseudomonadati</taxon>
        <taxon>Campylobacterota</taxon>
        <taxon>Epsilonproteobacteria</taxon>
        <taxon>Campylobacterales</taxon>
        <taxon>Campylobacteraceae</taxon>
        <taxon>Campylobacter</taxon>
    </lineage>
</organism>
<keyword evidence="5" id="KW-0349">Heme</keyword>
<evidence type="ECO:0000256" key="9">
    <source>
        <dbReference type="ARBA" id="ARBA00022989"/>
    </source>
</evidence>
<feature type="transmembrane region" description="Helical" evidence="12">
    <location>
        <begin position="63"/>
        <end position="83"/>
    </location>
</feature>
<gene>
    <name evidence="14" type="primary">hydC</name>
    <name evidence="14" type="ORF">LMG7974_00580</name>
</gene>
<keyword evidence="6 12" id="KW-0812">Transmembrane</keyword>
<feature type="transmembrane region" description="Helical" evidence="12">
    <location>
        <begin position="21"/>
        <end position="43"/>
    </location>
</feature>
<dbReference type="EMBL" id="CAJHOF010000004">
    <property type="protein sequence ID" value="CAD7287700.1"/>
    <property type="molecule type" value="Genomic_DNA"/>
</dbReference>
<evidence type="ECO:0000256" key="4">
    <source>
        <dbReference type="ARBA" id="ARBA00022475"/>
    </source>
</evidence>
<proteinExistence type="inferred from homology"/>
<dbReference type="PRINTS" id="PR00161">
    <property type="entry name" value="NIHGNASECYTB"/>
</dbReference>
<keyword evidence="4" id="KW-1003">Cell membrane</keyword>
<dbReference type="Proteomes" id="UP000789803">
    <property type="component" value="Unassembled WGS sequence"/>
</dbReference>
<keyword evidence="7" id="KW-0479">Metal-binding</keyword>
<comment type="caution">
    <text evidence="14">The sequence shown here is derived from an EMBL/GenBank/DDBJ whole genome shotgun (WGS) entry which is preliminary data.</text>
</comment>
<evidence type="ECO:0000256" key="2">
    <source>
        <dbReference type="ARBA" id="ARBA00008622"/>
    </source>
</evidence>
<feature type="transmembrane region" description="Helical" evidence="12">
    <location>
        <begin position="128"/>
        <end position="152"/>
    </location>
</feature>
<sequence length="228" mass="26663">MAHDNKRFSVYEFSVGLRLTHWIRAVAIAFLIYSGYYIGFVFISPEITDEPVLFMNAKWRMAHQIAGFVLIACLIFKTYLFFFDKHSKKEWMSVLDFLNPFVWIKQIKYYIYMGEHPHLKGVYNPLQFASYLLFYLVLAFICLTGLILYVHVYHEGLGGLLYEPMRYFEELLGGLANVRNLHKVSMWIIIVFVVIHIYMAVFNAVRGKNGAMDAVVSGYKFVEDEHHA</sequence>
<name>A0ABM8Q4J5_9BACT</name>
<comment type="subcellular location">
    <subcellularLocation>
        <location evidence="1">Cell membrane</location>
        <topology evidence="1">Multi-pass membrane protein</topology>
    </subcellularLocation>
</comment>
<keyword evidence="10" id="KW-0408">Iron</keyword>
<dbReference type="PANTHER" id="PTHR30485">
    <property type="entry name" value="NI/FE-HYDROGENASE 1 B-TYPE CYTOCHROME SUBUNIT"/>
    <property type="match status" value="1"/>
</dbReference>
<comment type="similarity">
    <text evidence="2">Belongs to the HupC/HyaC/HydC family.</text>
</comment>
<keyword evidence="3" id="KW-0813">Transport</keyword>
<evidence type="ECO:0000256" key="3">
    <source>
        <dbReference type="ARBA" id="ARBA00022448"/>
    </source>
</evidence>
<keyword evidence="9 12" id="KW-1133">Transmembrane helix</keyword>
<dbReference type="InterPro" id="IPR051542">
    <property type="entry name" value="Hydrogenase_cytochrome"/>
</dbReference>
<dbReference type="SUPFAM" id="SSF81342">
    <property type="entry name" value="Transmembrane di-heme cytochromes"/>
    <property type="match status" value="1"/>
</dbReference>
<evidence type="ECO:0000256" key="11">
    <source>
        <dbReference type="ARBA" id="ARBA00023136"/>
    </source>
</evidence>
<evidence type="ECO:0000313" key="14">
    <source>
        <dbReference type="EMBL" id="CAD7287700.1"/>
    </source>
</evidence>
<evidence type="ECO:0000256" key="5">
    <source>
        <dbReference type="ARBA" id="ARBA00022617"/>
    </source>
</evidence>
<evidence type="ECO:0000256" key="7">
    <source>
        <dbReference type="ARBA" id="ARBA00022723"/>
    </source>
</evidence>
<dbReference type="PANTHER" id="PTHR30485:SF0">
    <property type="entry name" value="NI_FE-HYDROGENASE 1 B-TYPE CYTOCHROME SUBUNIT-RELATED"/>
    <property type="match status" value="1"/>
</dbReference>
<evidence type="ECO:0000256" key="10">
    <source>
        <dbReference type="ARBA" id="ARBA00023004"/>
    </source>
</evidence>
<keyword evidence="11 12" id="KW-0472">Membrane</keyword>
<evidence type="ECO:0000259" key="13">
    <source>
        <dbReference type="Pfam" id="PF01292"/>
    </source>
</evidence>